<sequence>MSIRSGLRLSRDAARWGARFYLRRFVIVFGLSTVPTVQRFVAVRWGQDLPTSVNVTAEIVTAASRLLLLYVIVKLAFGGDPEVGRLTRETRWERLGRFIDHRRSDFAVQFLVLGAAFVVCDVLPTMAIEQWVTGDVREWVTATLVAVKNPTVIAFTMIWMTAVARQMIVSETPQAAMPGDA</sequence>
<feature type="transmembrane region" description="Helical" evidence="1">
    <location>
        <begin position="139"/>
        <end position="160"/>
    </location>
</feature>
<organism evidence="2 3">
    <name type="scientific">Sphaerisporangium flaviroseum</name>
    <dbReference type="NCBI Taxonomy" id="509199"/>
    <lineage>
        <taxon>Bacteria</taxon>
        <taxon>Bacillati</taxon>
        <taxon>Actinomycetota</taxon>
        <taxon>Actinomycetes</taxon>
        <taxon>Streptosporangiales</taxon>
        <taxon>Streptosporangiaceae</taxon>
        <taxon>Sphaerisporangium</taxon>
    </lineage>
</organism>
<keyword evidence="1" id="KW-1133">Transmembrane helix</keyword>
<dbReference type="EMBL" id="BAAAZR010000038">
    <property type="protein sequence ID" value="GAA3836537.1"/>
    <property type="molecule type" value="Genomic_DNA"/>
</dbReference>
<dbReference type="RefSeq" id="WP_344950023.1">
    <property type="nucleotide sequence ID" value="NZ_BAAAZR010000038.1"/>
</dbReference>
<accession>A0ABP7J8L1</accession>
<evidence type="ECO:0000256" key="1">
    <source>
        <dbReference type="SAM" id="Phobius"/>
    </source>
</evidence>
<comment type="caution">
    <text evidence="2">The sequence shown here is derived from an EMBL/GenBank/DDBJ whole genome shotgun (WGS) entry which is preliminary data.</text>
</comment>
<dbReference type="Proteomes" id="UP001500888">
    <property type="component" value="Unassembled WGS sequence"/>
</dbReference>
<evidence type="ECO:0000313" key="3">
    <source>
        <dbReference type="Proteomes" id="UP001500888"/>
    </source>
</evidence>
<name>A0ABP7J8L1_9ACTN</name>
<feature type="transmembrane region" description="Helical" evidence="1">
    <location>
        <begin position="21"/>
        <end position="41"/>
    </location>
</feature>
<gene>
    <name evidence="2" type="ORF">GCM10022226_68120</name>
</gene>
<keyword evidence="3" id="KW-1185">Reference proteome</keyword>
<keyword evidence="1" id="KW-0472">Membrane</keyword>
<keyword evidence="1" id="KW-0812">Transmembrane</keyword>
<feature type="transmembrane region" description="Helical" evidence="1">
    <location>
        <begin position="53"/>
        <end position="77"/>
    </location>
</feature>
<proteinExistence type="predicted"/>
<reference evidence="3" key="1">
    <citation type="journal article" date="2019" name="Int. J. Syst. Evol. Microbiol.">
        <title>The Global Catalogue of Microorganisms (GCM) 10K type strain sequencing project: providing services to taxonomists for standard genome sequencing and annotation.</title>
        <authorList>
            <consortium name="The Broad Institute Genomics Platform"/>
            <consortium name="The Broad Institute Genome Sequencing Center for Infectious Disease"/>
            <person name="Wu L."/>
            <person name="Ma J."/>
        </authorList>
    </citation>
    <scope>NUCLEOTIDE SEQUENCE [LARGE SCALE GENOMIC DNA]</scope>
    <source>
        <strain evidence="3">JCM 16908</strain>
    </source>
</reference>
<feature type="transmembrane region" description="Helical" evidence="1">
    <location>
        <begin position="106"/>
        <end position="127"/>
    </location>
</feature>
<evidence type="ECO:0000313" key="2">
    <source>
        <dbReference type="EMBL" id="GAA3836537.1"/>
    </source>
</evidence>
<protein>
    <submittedName>
        <fullName evidence="2">Uncharacterized protein</fullName>
    </submittedName>
</protein>